<keyword evidence="2" id="KW-1185">Reference proteome</keyword>
<comment type="caution">
    <text evidence="1">The sequence shown here is derived from an EMBL/GenBank/DDBJ whole genome shotgun (WGS) entry which is preliminary data.</text>
</comment>
<dbReference type="InterPro" id="IPR029063">
    <property type="entry name" value="SAM-dependent_MTases_sf"/>
</dbReference>
<reference evidence="1 2" key="1">
    <citation type="journal article" date="2020" name="ISME J.">
        <title>Comparative genomics reveals insights into cyanobacterial evolution and habitat adaptation.</title>
        <authorList>
            <person name="Chen M.Y."/>
            <person name="Teng W.K."/>
            <person name="Zhao L."/>
            <person name="Hu C.X."/>
            <person name="Zhou Y.K."/>
            <person name="Han B.P."/>
            <person name="Song L.R."/>
            <person name="Shu W.S."/>
        </authorList>
    </citation>
    <scope>NUCLEOTIDE SEQUENCE [LARGE SCALE GENOMIC DNA]</scope>
    <source>
        <strain evidence="1 2">FACHB-248</strain>
    </source>
</reference>
<name>A0ABR8GUX5_9CYAN</name>
<dbReference type="GO" id="GO:0008168">
    <property type="term" value="F:methyltransferase activity"/>
    <property type="evidence" value="ECO:0007669"/>
    <property type="project" value="UniProtKB-KW"/>
</dbReference>
<proteinExistence type="predicted"/>
<dbReference type="CDD" id="cd02440">
    <property type="entry name" value="AdoMet_MTases"/>
    <property type="match status" value="1"/>
</dbReference>
<gene>
    <name evidence="1" type="ORF">H6G81_20675</name>
</gene>
<dbReference type="Proteomes" id="UP000660380">
    <property type="component" value="Unassembled WGS sequence"/>
</dbReference>
<keyword evidence="1" id="KW-0489">Methyltransferase</keyword>
<dbReference type="SUPFAM" id="SSF53335">
    <property type="entry name" value="S-adenosyl-L-methionine-dependent methyltransferases"/>
    <property type="match status" value="1"/>
</dbReference>
<organism evidence="1 2">
    <name type="scientific">Scytonema hofmannii FACHB-248</name>
    <dbReference type="NCBI Taxonomy" id="1842502"/>
    <lineage>
        <taxon>Bacteria</taxon>
        <taxon>Bacillati</taxon>
        <taxon>Cyanobacteriota</taxon>
        <taxon>Cyanophyceae</taxon>
        <taxon>Nostocales</taxon>
        <taxon>Scytonemataceae</taxon>
        <taxon>Scytonema</taxon>
    </lineage>
</organism>
<dbReference type="GO" id="GO:0032259">
    <property type="term" value="P:methylation"/>
    <property type="evidence" value="ECO:0007669"/>
    <property type="project" value="UniProtKB-KW"/>
</dbReference>
<dbReference type="Gene3D" id="3.40.50.150">
    <property type="entry name" value="Vaccinia Virus protein VP39"/>
    <property type="match status" value="1"/>
</dbReference>
<dbReference type="PANTHER" id="PTHR43861">
    <property type="entry name" value="TRANS-ACONITATE 2-METHYLTRANSFERASE-RELATED"/>
    <property type="match status" value="1"/>
</dbReference>
<accession>A0ABR8GUX5</accession>
<sequence>MSNLLPRLEFLAQSLFKKQEFCPHCNSKNFQPIASKYFSIKIQQCHSCQLCFTSPIYQPLLTSKLYDRLYAAEGSTTQIPSNDELTLLKDNYFQASDKYFGDRLQAIKLLSPGSKMLEIGSSWGYFLYQAQQHGFDATGVELSESRRLFGIQNLGVDIVENINKLKGRVFDVVYTAHTLEHFIDLSTIFKDISSLLCIKGLLLIEVPNFDYEEFGKQSLSIMGAVHPLGFSSKFFETNLLKYGFKIRGFYNSWDTFPEIAVDKSQQEVVIVMAEKVS</sequence>
<dbReference type="Pfam" id="PF13489">
    <property type="entry name" value="Methyltransf_23"/>
    <property type="match status" value="1"/>
</dbReference>
<keyword evidence="1" id="KW-0808">Transferase</keyword>
<dbReference type="RefSeq" id="WP_029633751.1">
    <property type="nucleotide sequence ID" value="NZ_JACJTA010000050.1"/>
</dbReference>
<evidence type="ECO:0000313" key="1">
    <source>
        <dbReference type="EMBL" id="MBD2606879.1"/>
    </source>
</evidence>
<dbReference type="EMBL" id="JACJTA010000050">
    <property type="protein sequence ID" value="MBD2606879.1"/>
    <property type="molecule type" value="Genomic_DNA"/>
</dbReference>
<evidence type="ECO:0000313" key="2">
    <source>
        <dbReference type="Proteomes" id="UP000660380"/>
    </source>
</evidence>
<protein>
    <submittedName>
        <fullName evidence="1">Methyltransferase domain-containing protein</fullName>
    </submittedName>
</protein>